<comment type="caution">
    <text evidence="1">The sequence shown here is derived from an EMBL/GenBank/DDBJ whole genome shotgun (WGS) entry which is preliminary data.</text>
</comment>
<name>A0A831RNE0_9GAMM</name>
<dbReference type="Proteomes" id="UP000886251">
    <property type="component" value="Unassembled WGS sequence"/>
</dbReference>
<protein>
    <submittedName>
        <fullName evidence="1">Uncharacterized protein</fullName>
    </submittedName>
</protein>
<gene>
    <name evidence="1" type="ORF">ENI96_06870</name>
</gene>
<dbReference type="AlphaFoldDB" id="A0A831RNE0"/>
<proteinExistence type="predicted"/>
<evidence type="ECO:0000313" key="1">
    <source>
        <dbReference type="EMBL" id="HEB96135.1"/>
    </source>
</evidence>
<dbReference type="EMBL" id="DRKP01000075">
    <property type="protein sequence ID" value="HEB96135.1"/>
    <property type="molecule type" value="Genomic_DNA"/>
</dbReference>
<accession>A0A831RNE0</accession>
<reference evidence="1" key="1">
    <citation type="journal article" date="2020" name="mSystems">
        <title>Genome- and Community-Level Interaction Insights into Carbon Utilization and Element Cycling Functions of Hydrothermarchaeota in Hydrothermal Sediment.</title>
        <authorList>
            <person name="Zhou Z."/>
            <person name="Liu Y."/>
            <person name="Xu W."/>
            <person name="Pan J."/>
            <person name="Luo Z.H."/>
            <person name="Li M."/>
        </authorList>
    </citation>
    <scope>NUCLEOTIDE SEQUENCE [LARGE SCALE GENOMIC DNA]</scope>
    <source>
        <strain evidence="1">HyVt-443</strain>
    </source>
</reference>
<organism evidence="1">
    <name type="scientific">Sedimenticola thiotaurini</name>
    <dbReference type="NCBI Taxonomy" id="1543721"/>
    <lineage>
        <taxon>Bacteria</taxon>
        <taxon>Pseudomonadati</taxon>
        <taxon>Pseudomonadota</taxon>
        <taxon>Gammaproteobacteria</taxon>
        <taxon>Chromatiales</taxon>
        <taxon>Sedimenticolaceae</taxon>
        <taxon>Sedimenticola</taxon>
    </lineage>
</organism>
<sequence>MKQQFAGLIDAVDQCAERLHELNERYPLLASPASLAGVLSWRRRRVQHRLRRQVPPADLSDGPDIRALALDLLQHNGLEDVLDTLLDRHGIDLSLPKLIHLVGKEAYIGALKREAAQLLANAISYEQIANLWNDLDRPALGGPSWSPRSVSVLAS</sequence>